<evidence type="ECO:0000313" key="4">
    <source>
        <dbReference type="EMBL" id="CAE0243125.1"/>
    </source>
</evidence>
<feature type="region of interest" description="Disordered" evidence="3">
    <location>
        <begin position="1"/>
        <end position="101"/>
    </location>
</feature>
<feature type="compositionally biased region" description="Low complexity" evidence="3">
    <location>
        <begin position="51"/>
        <end position="85"/>
    </location>
</feature>
<dbReference type="GO" id="GO:0016316">
    <property type="term" value="F:phosphatidylinositol-3,4-bisphosphate 4-phosphatase activity"/>
    <property type="evidence" value="ECO:0007669"/>
    <property type="project" value="InterPro"/>
</dbReference>
<accession>A0A7S3D0X2</accession>
<gene>
    <name evidence="4" type="ORF">PBIL07802_LOCUS5291</name>
</gene>
<proteinExistence type="predicted"/>
<evidence type="ECO:0000256" key="1">
    <source>
        <dbReference type="ARBA" id="ARBA00022801"/>
    </source>
</evidence>
<feature type="compositionally biased region" description="Low complexity" evidence="3">
    <location>
        <begin position="1"/>
        <end position="19"/>
    </location>
</feature>
<protein>
    <submittedName>
        <fullName evidence="4">Uncharacterized protein</fullName>
    </submittedName>
</protein>
<dbReference type="AlphaFoldDB" id="A0A7S3D0X2"/>
<reference evidence="4" key="1">
    <citation type="submission" date="2021-01" db="EMBL/GenBank/DDBJ databases">
        <authorList>
            <person name="Corre E."/>
            <person name="Pelletier E."/>
            <person name="Niang G."/>
            <person name="Scheremetjew M."/>
            <person name="Finn R."/>
            <person name="Kale V."/>
            <person name="Holt S."/>
            <person name="Cochrane G."/>
            <person name="Meng A."/>
            <person name="Brown T."/>
            <person name="Cohen L."/>
        </authorList>
    </citation>
    <scope>NUCLEOTIDE SEQUENCE</scope>
    <source>
        <strain evidence="4">NIES-2562</strain>
    </source>
</reference>
<evidence type="ECO:0000256" key="3">
    <source>
        <dbReference type="SAM" id="MobiDB-lite"/>
    </source>
</evidence>
<sequence length="223" mass="24053">MSVSATSPLPHLTPPLSTAERASVSWVGGGGGRGRGGGGGRGSAKRMSVRPPLTSSPLTSSMLLSNTASPSPSSLSSSSRGSILSKSRRREGRNDTTAVQRRDIQKLDGMLETTKVDDGAEFLFLVFRVCRALRAGRMVMCKSAKDRTAMLVTAEEALVAREELQVDLAESTLMAALRNSGVRRENARMNVGKDKFAFNELQRRFLPKRFRPNADVSDGVIRS</sequence>
<dbReference type="PANTHER" id="PTHR12187:SF11">
    <property type="entry name" value="PHOSPHATIDYLINOSITOL-3,4-BISPHOSPHATE 4-PHOSPHATASE"/>
    <property type="match status" value="1"/>
</dbReference>
<evidence type="ECO:0000256" key="2">
    <source>
        <dbReference type="ARBA" id="ARBA00023098"/>
    </source>
</evidence>
<dbReference type="GO" id="GO:0005737">
    <property type="term" value="C:cytoplasm"/>
    <property type="evidence" value="ECO:0007669"/>
    <property type="project" value="TreeGrafter"/>
</dbReference>
<organism evidence="4">
    <name type="scientific">Palpitomonas bilix</name>
    <dbReference type="NCBI Taxonomy" id="652834"/>
    <lineage>
        <taxon>Eukaryota</taxon>
        <taxon>Eukaryota incertae sedis</taxon>
    </lineage>
</organism>
<dbReference type="PANTHER" id="PTHR12187">
    <property type="entry name" value="AGAP000124-PA"/>
    <property type="match status" value="1"/>
</dbReference>
<keyword evidence="1" id="KW-0378">Hydrolase</keyword>
<feature type="compositionally biased region" description="Gly residues" evidence="3">
    <location>
        <begin position="27"/>
        <end position="42"/>
    </location>
</feature>
<name>A0A7S3D0X2_9EUKA</name>
<dbReference type="EMBL" id="HBIB01008557">
    <property type="protein sequence ID" value="CAE0243125.1"/>
    <property type="molecule type" value="Transcribed_RNA"/>
</dbReference>
<keyword evidence="2" id="KW-0443">Lipid metabolism</keyword>
<dbReference type="InterPro" id="IPR039034">
    <property type="entry name" value="INPP4"/>
</dbReference>